<dbReference type="InterPro" id="IPR016171">
    <property type="entry name" value="Vanillyl_alc_oxidase_C-sub2"/>
</dbReference>
<evidence type="ECO:0000256" key="2">
    <source>
        <dbReference type="ARBA" id="ARBA00022630"/>
    </source>
</evidence>
<dbReference type="InterPro" id="IPR004113">
    <property type="entry name" value="FAD-bd_oxidored_4_C"/>
</dbReference>
<dbReference type="Proteomes" id="UP001315278">
    <property type="component" value="Unassembled WGS sequence"/>
</dbReference>
<name>A0ABS5FI36_9BRAD</name>
<dbReference type="PROSITE" id="PS51387">
    <property type="entry name" value="FAD_PCMH"/>
    <property type="match status" value="1"/>
</dbReference>
<dbReference type="Gene3D" id="3.30.70.2740">
    <property type="match status" value="1"/>
</dbReference>
<comment type="similarity">
    <text evidence="1">Belongs to the FAD-binding oxidoreductase/transferase type 4 family.</text>
</comment>
<dbReference type="Pfam" id="PF01565">
    <property type="entry name" value="FAD_binding_4"/>
    <property type="match status" value="1"/>
</dbReference>
<organism evidence="5 6">
    <name type="scientific">Bradyrhizobium jicamae</name>
    <dbReference type="NCBI Taxonomy" id="280332"/>
    <lineage>
        <taxon>Bacteria</taxon>
        <taxon>Pseudomonadati</taxon>
        <taxon>Pseudomonadota</taxon>
        <taxon>Alphaproteobacteria</taxon>
        <taxon>Hyphomicrobiales</taxon>
        <taxon>Nitrobacteraceae</taxon>
        <taxon>Bradyrhizobium</taxon>
    </lineage>
</organism>
<accession>A0ABS5FI36</accession>
<keyword evidence="3" id="KW-0274">FAD</keyword>
<gene>
    <name evidence="5" type="ORF">JQ615_11685</name>
</gene>
<evidence type="ECO:0000313" key="5">
    <source>
        <dbReference type="EMBL" id="MBR0796051.1"/>
    </source>
</evidence>
<dbReference type="PANTHER" id="PTHR43716:SF2">
    <property type="entry name" value="BLL6224 PROTEIN"/>
    <property type="match status" value="1"/>
</dbReference>
<dbReference type="Gene3D" id="3.30.70.2190">
    <property type="match status" value="1"/>
</dbReference>
<dbReference type="Gene3D" id="3.30.465.10">
    <property type="match status" value="1"/>
</dbReference>
<reference evidence="6" key="1">
    <citation type="journal article" date="2021" name="ISME J.">
        <title>Evolutionary origin and ecological implication of a unique nif island in free-living Bradyrhizobium lineages.</title>
        <authorList>
            <person name="Tao J."/>
        </authorList>
    </citation>
    <scope>NUCLEOTIDE SEQUENCE [LARGE SCALE GENOMIC DNA]</scope>
    <source>
        <strain evidence="6">SZCCT0434</strain>
    </source>
</reference>
<dbReference type="SUPFAM" id="SSF56176">
    <property type="entry name" value="FAD-binding/transporter-associated domain-like"/>
    <property type="match status" value="1"/>
</dbReference>
<evidence type="ECO:0000313" key="6">
    <source>
        <dbReference type="Proteomes" id="UP001315278"/>
    </source>
</evidence>
<dbReference type="Gene3D" id="1.10.45.10">
    <property type="entry name" value="Vanillyl-alcohol Oxidase, Chain A, domain 4"/>
    <property type="match status" value="1"/>
</dbReference>
<dbReference type="Gene3D" id="3.30.43.10">
    <property type="entry name" value="Uridine Diphospho-n-acetylenolpyruvylglucosamine Reductase, domain 2"/>
    <property type="match status" value="1"/>
</dbReference>
<dbReference type="PANTHER" id="PTHR43716">
    <property type="entry name" value="D-2-HYDROXYGLUTARATE DEHYDROGENASE, MITOCHONDRIAL"/>
    <property type="match status" value="1"/>
</dbReference>
<dbReference type="InterPro" id="IPR016166">
    <property type="entry name" value="FAD-bd_PCMH"/>
</dbReference>
<sequence>MIDTFKTLLGDAGVLTEPDDVAPYATDWKHTVRGAPACVLRPRNTADVAAVMRIAHERRIVIVPQGGNTGLAAGAVPDASGSQVVLSLSRMKAIQNVDPVGMTIEAEAGCILKTAQDAAADVGRLLPISLAAEGSAQIGGVVSTNAGGINVLRYGMARQLVLGLEVVQADGTVINGLRSLRKDNAGYDWKQLFIGSEGTLGIVTAAVLRLMPRPKLVVTSLLAVADPAAALRLLKLMQDELGETINAFELISGLSVKLVEEQFGQRAPLAGNGWFVLIEASANLGGLREAFENVLSRALEQAIATDGVIAESQTQAAQLWAIRERITEAELKAGRSVKHDVSVPIPALPAFLADAEASVSSGFPGARINAFGHAGDGNMHFNVLVSVDTDSAALNRSVYDLVAIHGGSISAEHGIGSYRVAELAHYRAGAELSIARLLKRSLDPKGILNSGKILGMEK</sequence>
<dbReference type="SUPFAM" id="SSF55103">
    <property type="entry name" value="FAD-linked oxidases, C-terminal domain"/>
    <property type="match status" value="1"/>
</dbReference>
<evidence type="ECO:0000259" key="4">
    <source>
        <dbReference type="PROSITE" id="PS51387"/>
    </source>
</evidence>
<dbReference type="InterPro" id="IPR016164">
    <property type="entry name" value="FAD-linked_Oxase-like_C"/>
</dbReference>
<feature type="domain" description="FAD-binding PCMH-type" evidence="4">
    <location>
        <begin position="32"/>
        <end position="213"/>
    </location>
</feature>
<protein>
    <submittedName>
        <fullName evidence="5">FAD-binding oxidoreductase</fullName>
    </submittedName>
</protein>
<keyword evidence="2" id="KW-0285">Flavoprotein</keyword>
<comment type="caution">
    <text evidence="5">The sequence shown here is derived from an EMBL/GenBank/DDBJ whole genome shotgun (WGS) entry which is preliminary data.</text>
</comment>
<dbReference type="InterPro" id="IPR016167">
    <property type="entry name" value="FAD-bd_PCMH_sub1"/>
</dbReference>
<dbReference type="RefSeq" id="WP_212492637.1">
    <property type="nucleotide sequence ID" value="NZ_JAFCJH010000009.1"/>
</dbReference>
<dbReference type="EMBL" id="JAFCJH010000009">
    <property type="protein sequence ID" value="MBR0796051.1"/>
    <property type="molecule type" value="Genomic_DNA"/>
</dbReference>
<dbReference type="Pfam" id="PF02913">
    <property type="entry name" value="FAD-oxidase_C"/>
    <property type="match status" value="1"/>
</dbReference>
<dbReference type="InterPro" id="IPR051264">
    <property type="entry name" value="FAD-oxidored/transferase_4"/>
</dbReference>
<proteinExistence type="inferred from homology"/>
<evidence type="ECO:0000256" key="3">
    <source>
        <dbReference type="ARBA" id="ARBA00022827"/>
    </source>
</evidence>
<dbReference type="InterPro" id="IPR016169">
    <property type="entry name" value="FAD-bd_PCMH_sub2"/>
</dbReference>
<dbReference type="InterPro" id="IPR036318">
    <property type="entry name" value="FAD-bd_PCMH-like_sf"/>
</dbReference>
<keyword evidence="6" id="KW-1185">Reference proteome</keyword>
<evidence type="ECO:0000256" key="1">
    <source>
        <dbReference type="ARBA" id="ARBA00008000"/>
    </source>
</evidence>
<dbReference type="InterPro" id="IPR006094">
    <property type="entry name" value="Oxid_FAD_bind_N"/>
</dbReference>